<dbReference type="InterPro" id="IPR049458">
    <property type="entry name" value="EpsG-like"/>
</dbReference>
<keyword evidence="3" id="KW-1185">Reference proteome</keyword>
<dbReference type="Pfam" id="PF14897">
    <property type="entry name" value="EpsG"/>
    <property type="match status" value="1"/>
</dbReference>
<keyword evidence="1" id="KW-1133">Transmembrane helix</keyword>
<dbReference type="RefSeq" id="WP_120470955.1">
    <property type="nucleotide sequence ID" value="NZ_RAYQ01000015.1"/>
</dbReference>
<organism evidence="2 3">
    <name type="scientific">Parablautia intestinalis</name>
    <dbReference type="NCBI Taxonomy" id="2320100"/>
    <lineage>
        <taxon>Bacteria</taxon>
        <taxon>Bacillati</taxon>
        <taxon>Bacillota</taxon>
        <taxon>Clostridia</taxon>
        <taxon>Lachnospirales</taxon>
        <taxon>Lachnospiraceae</taxon>
        <taxon>Parablautia</taxon>
    </lineage>
</organism>
<feature type="transmembrane region" description="Helical" evidence="1">
    <location>
        <begin position="204"/>
        <end position="227"/>
    </location>
</feature>
<protein>
    <submittedName>
        <fullName evidence="2">EpsG family protein</fullName>
    </submittedName>
</protein>
<gene>
    <name evidence="2" type="ORF">D7V94_14370</name>
</gene>
<keyword evidence="1" id="KW-0472">Membrane</keyword>
<feature type="transmembrane region" description="Helical" evidence="1">
    <location>
        <begin position="147"/>
        <end position="163"/>
    </location>
</feature>
<evidence type="ECO:0000313" key="2">
    <source>
        <dbReference type="EMBL" id="RKI90298.1"/>
    </source>
</evidence>
<comment type="caution">
    <text evidence="2">The sequence shown here is derived from an EMBL/GenBank/DDBJ whole genome shotgun (WGS) entry which is preliminary data.</text>
</comment>
<feature type="transmembrane region" description="Helical" evidence="1">
    <location>
        <begin position="297"/>
        <end position="315"/>
    </location>
</feature>
<dbReference type="AlphaFoldDB" id="A0A3A9AG89"/>
<feature type="transmembrane region" description="Helical" evidence="1">
    <location>
        <begin position="169"/>
        <end position="192"/>
    </location>
</feature>
<feature type="transmembrane region" description="Helical" evidence="1">
    <location>
        <begin position="34"/>
        <end position="57"/>
    </location>
</feature>
<keyword evidence="1" id="KW-0812">Transmembrane</keyword>
<accession>A0A3A9AG89</accession>
<reference evidence="2 3" key="1">
    <citation type="submission" date="2018-09" db="EMBL/GenBank/DDBJ databases">
        <title>Murine metabolic-syndrome-specific gut microbial biobank.</title>
        <authorList>
            <person name="Liu C."/>
        </authorList>
    </citation>
    <scope>NUCLEOTIDE SEQUENCE [LARGE SCALE GENOMIC DNA]</scope>
    <source>
        <strain evidence="2 3">0.1xD8-82</strain>
    </source>
</reference>
<feature type="transmembrane region" description="Helical" evidence="1">
    <location>
        <begin position="322"/>
        <end position="341"/>
    </location>
</feature>
<evidence type="ECO:0000256" key="1">
    <source>
        <dbReference type="SAM" id="Phobius"/>
    </source>
</evidence>
<sequence length="369" mass="42372">MILYIFVAAVTVLLGLMVDNRFQRQVNIVSRQQMLNWLCLGSVFALLFGVCACRLNVGNDYAKYVEFMHLVNCDAFVPTETGFNQVVKLLYGISGFENYLLVFAFFAFFTILLFLVAIYRQAACFGFSFFLFMAFGYYFQSFNTVRYYLALAMAVMAIPYVLKKEWIKFVLLVLLGATLHKSILVVLPLYFLASVPWKKWQLAVMALFCTTFFFLQDFYLKVVVFLYPTYEDTEYLEGGTSLVNIARCLAVLILALMCYKKTVKGNRRNRFYFYCNLGALVMYVCCSFLPIISRIGYYLTITHIFFLPALLAGIENRKVRRVFTAGVIGAGLLYFGVFILMKAGSDGLRILPYQTFMFHEMVPILSDVN</sequence>
<feature type="transmembrane region" description="Helical" evidence="1">
    <location>
        <begin position="98"/>
        <end position="119"/>
    </location>
</feature>
<feature type="transmembrane region" description="Helical" evidence="1">
    <location>
        <begin position="125"/>
        <end position="140"/>
    </location>
</feature>
<dbReference type="EMBL" id="RAYQ01000015">
    <property type="protein sequence ID" value="RKI90298.1"/>
    <property type="molecule type" value="Genomic_DNA"/>
</dbReference>
<dbReference type="OrthoDB" id="1861572at2"/>
<feature type="transmembrane region" description="Helical" evidence="1">
    <location>
        <begin position="239"/>
        <end position="259"/>
    </location>
</feature>
<feature type="transmembrane region" description="Helical" evidence="1">
    <location>
        <begin position="271"/>
        <end position="291"/>
    </location>
</feature>
<name>A0A3A9AG89_9FIRM</name>
<evidence type="ECO:0000313" key="3">
    <source>
        <dbReference type="Proteomes" id="UP000280696"/>
    </source>
</evidence>
<dbReference type="Proteomes" id="UP000280696">
    <property type="component" value="Unassembled WGS sequence"/>
</dbReference>
<proteinExistence type="predicted"/>